<dbReference type="RefSeq" id="XP_013237280.1">
    <property type="nucleotide sequence ID" value="XM_013381826.1"/>
</dbReference>
<dbReference type="HOGENOM" id="CLU_578824_0_0_1"/>
<accession>A0A098VP61</accession>
<feature type="unsure residue" description="I or L" evidence="2">
    <location>
        <position position="68"/>
    </location>
</feature>
<evidence type="ECO:0000313" key="3">
    <source>
        <dbReference type="Proteomes" id="UP000029725"/>
    </source>
</evidence>
<protein>
    <submittedName>
        <fullName evidence="2">Uncharacterized protein</fullName>
    </submittedName>
</protein>
<feature type="transmembrane region" description="Helical" evidence="1">
    <location>
        <begin position="6"/>
        <end position="24"/>
    </location>
</feature>
<dbReference type="GeneID" id="25260284"/>
<dbReference type="Proteomes" id="UP000029725">
    <property type="component" value="Unassembled WGS sequence"/>
</dbReference>
<evidence type="ECO:0000313" key="2">
    <source>
        <dbReference type="EMBL" id="KGG50837.1"/>
    </source>
</evidence>
<keyword evidence="1" id="KW-0472">Membrane</keyword>
<dbReference type="EMBL" id="JMKJ01000488">
    <property type="protein sequence ID" value="KGG50837.1"/>
    <property type="molecule type" value="Genomic_DNA"/>
</dbReference>
<organism evidence="2 3">
    <name type="scientific">Mitosporidium daphniae</name>
    <dbReference type="NCBI Taxonomy" id="1485682"/>
    <lineage>
        <taxon>Eukaryota</taxon>
        <taxon>Fungi</taxon>
        <taxon>Fungi incertae sedis</taxon>
        <taxon>Microsporidia</taxon>
        <taxon>Mitosporidium</taxon>
    </lineage>
</organism>
<keyword evidence="3" id="KW-1185">Reference proteome</keyword>
<proteinExistence type="predicted"/>
<dbReference type="VEuPathDB" id="MicrosporidiaDB:DI09_53p90"/>
<name>A0A098VP61_9MICR</name>
<comment type="caution">
    <text evidence="2">The sequence shown here is derived from an EMBL/GenBank/DDBJ whole genome shotgun (WGS) entry which is preliminary data.</text>
</comment>
<dbReference type="AlphaFoldDB" id="A0A098VP61"/>
<keyword evidence="1" id="KW-1133">Transmembrane helix</keyword>
<evidence type="ECO:0000256" key="1">
    <source>
        <dbReference type="SAM" id="Phobius"/>
    </source>
</evidence>
<reference evidence="2 3" key="1">
    <citation type="submission" date="2014-04" db="EMBL/GenBank/DDBJ databases">
        <title>A new species of microsporidia sheds light on the evolution of extreme parasitism.</title>
        <authorList>
            <person name="Haag K.L."/>
            <person name="James T.Y."/>
            <person name="Larsson R."/>
            <person name="Schaer T.M."/>
            <person name="Refardt D."/>
            <person name="Pombert J.-F."/>
            <person name="Ebert D."/>
        </authorList>
    </citation>
    <scope>NUCLEOTIDE SEQUENCE [LARGE SCALE GENOMIC DNA]</scope>
    <source>
        <strain evidence="2 3">UGP3</strain>
        <tissue evidence="2">Spores</tissue>
    </source>
</reference>
<feature type="transmembrane region" description="Helical" evidence="1">
    <location>
        <begin position="119"/>
        <end position="138"/>
    </location>
</feature>
<feature type="transmembrane region" description="Helical" evidence="1">
    <location>
        <begin position="87"/>
        <end position="107"/>
    </location>
</feature>
<sequence>MKFRPAALAFLLFGFVAIVLIYNLKRHFDPSFEENVQTSENIKVASLLDPAALNSSSSLVPKSTKATLYLKNTTIEYKESASKKYSLILDFGIAIMALSALLVHVLRFNRYAKPVPMNLSVLFRRLLLICLAPGFFYANRYFKIFKRKETIIDNAFLKFIYPNLRYNFMSSEEINILAFCIAKYLGIEEEDLYYYWTKLERMEYEDVVTPKLSRKYIVIYPTTRDTFPEMLPASRFFKLDSRKERSDEDQHLQRYTVLEASTFNNDEYLKEFEKDRSLEDSQSYQFHLIAMYQFNKHVIMFDLVLNNRINNFLYNSSFDTVKRIEEKYLRTNKLSNSDMMKEVYDSLEIVQLQTSRAIIERMKGKKQTDKIMEIYEDPKFVSARNCLKTAKTEGSVKYNIQYMFFYSRSHKNPQKYIEKNHSQDPLHSNPLMNDDIVDFEINVNYPSEESVTRHYLSWVINLFVEMGVKSSD</sequence>
<keyword evidence="1" id="KW-0812">Transmembrane</keyword>
<gene>
    <name evidence="2" type="ORF">DI09_53p90</name>
</gene>